<keyword evidence="6" id="KW-1185">Reference proteome</keyword>
<organism evidence="5 6">
    <name type="scientific">Streptomyces typhae</name>
    <dbReference type="NCBI Taxonomy" id="2681492"/>
    <lineage>
        <taxon>Bacteria</taxon>
        <taxon>Bacillati</taxon>
        <taxon>Actinomycetota</taxon>
        <taxon>Actinomycetes</taxon>
        <taxon>Kitasatosporales</taxon>
        <taxon>Streptomycetaceae</taxon>
        <taxon>Streptomyces</taxon>
    </lineage>
</organism>
<dbReference type="SMART" id="SM00418">
    <property type="entry name" value="HTH_ARSR"/>
    <property type="match status" value="1"/>
</dbReference>
<evidence type="ECO:0000256" key="1">
    <source>
        <dbReference type="ARBA" id="ARBA00023015"/>
    </source>
</evidence>
<evidence type="ECO:0000259" key="4">
    <source>
        <dbReference type="SMART" id="SM00418"/>
    </source>
</evidence>
<dbReference type="PANTHER" id="PTHR43132">
    <property type="entry name" value="ARSENICAL RESISTANCE OPERON REPRESSOR ARSR-RELATED"/>
    <property type="match status" value="1"/>
</dbReference>
<dbReference type="PANTHER" id="PTHR43132:SF8">
    <property type="entry name" value="HTH-TYPE TRANSCRIPTIONAL REGULATOR KMTR"/>
    <property type="match status" value="1"/>
</dbReference>
<dbReference type="InterPro" id="IPR001845">
    <property type="entry name" value="HTH_ArsR_DNA-bd_dom"/>
</dbReference>
<dbReference type="GO" id="GO:0003677">
    <property type="term" value="F:DNA binding"/>
    <property type="evidence" value="ECO:0007669"/>
    <property type="project" value="UniProtKB-KW"/>
</dbReference>
<keyword evidence="2" id="KW-0238">DNA-binding</keyword>
<dbReference type="InterPro" id="IPR036388">
    <property type="entry name" value="WH-like_DNA-bd_sf"/>
</dbReference>
<evidence type="ECO:0000313" key="5">
    <source>
        <dbReference type="EMBL" id="MVO89461.1"/>
    </source>
</evidence>
<dbReference type="Pfam" id="PF01022">
    <property type="entry name" value="HTH_5"/>
    <property type="match status" value="1"/>
</dbReference>
<accession>A0A6L6X6U8</accession>
<gene>
    <name evidence="5" type="ORF">GPA10_33095</name>
</gene>
<sequence>MTMRIHFTAQDLARTRMASGVRPLLELEIGIRLLQERTHPARFDAWRQRAAEHMNPRMSPLFSFIPSLGATPQFLGLNGPDVAEDLEKLRSTPARQVSADLAAWLSEQEQVPKAARRLLDTPRLVAHLADAVEYAHEQIIAPYWPRITQLHAADRALRLKQMADHGIDRLLRELNPRYLKWAPPVLHMTTASGYDGDLFLDGRGLLLVPTVFGAHYPLFDHPEDGRPWVSFPIRDGFRSTLAPVALTAGALADAPASLRALLGRTRAVVLCAIAENPGCTTSQLAAHARISPASASEHASVLRNGGLSTLTRYGKHVLHSPSPTGQALLDSATQA</sequence>
<dbReference type="InterPro" id="IPR051011">
    <property type="entry name" value="Metal_resp_trans_reg"/>
</dbReference>
<evidence type="ECO:0000256" key="3">
    <source>
        <dbReference type="ARBA" id="ARBA00023163"/>
    </source>
</evidence>
<reference evidence="5 6" key="1">
    <citation type="submission" date="2019-11" db="EMBL/GenBank/DDBJ databases">
        <title>Streptomyces typhae sp. nov., a novel endophytic actinomycete isolated from the root of cattail pollen (Typha angustifolia L.).</title>
        <authorList>
            <person name="Peng C."/>
        </authorList>
    </citation>
    <scope>NUCLEOTIDE SEQUENCE [LARGE SCALE GENOMIC DNA]</scope>
    <source>
        <strain evidence="6">p1417</strain>
    </source>
</reference>
<evidence type="ECO:0000256" key="2">
    <source>
        <dbReference type="ARBA" id="ARBA00023125"/>
    </source>
</evidence>
<name>A0A6L6X6U8_9ACTN</name>
<comment type="caution">
    <text evidence="5">The sequence shown here is derived from an EMBL/GenBank/DDBJ whole genome shotgun (WGS) entry which is preliminary data.</text>
</comment>
<dbReference type="CDD" id="cd00090">
    <property type="entry name" value="HTH_ARSR"/>
    <property type="match status" value="1"/>
</dbReference>
<keyword evidence="3" id="KW-0804">Transcription</keyword>
<dbReference type="SUPFAM" id="SSF46785">
    <property type="entry name" value="Winged helix' DNA-binding domain"/>
    <property type="match status" value="1"/>
</dbReference>
<evidence type="ECO:0000313" key="6">
    <source>
        <dbReference type="Proteomes" id="UP000483802"/>
    </source>
</evidence>
<feature type="domain" description="HTH arsR-type" evidence="4">
    <location>
        <begin position="256"/>
        <end position="333"/>
    </location>
</feature>
<dbReference type="InterPro" id="IPR036390">
    <property type="entry name" value="WH_DNA-bd_sf"/>
</dbReference>
<dbReference type="InterPro" id="IPR011991">
    <property type="entry name" value="ArsR-like_HTH"/>
</dbReference>
<protein>
    <submittedName>
        <fullName evidence="5">ArsR family transcriptional regulator</fullName>
    </submittedName>
</protein>
<dbReference type="GO" id="GO:0003700">
    <property type="term" value="F:DNA-binding transcription factor activity"/>
    <property type="evidence" value="ECO:0007669"/>
    <property type="project" value="InterPro"/>
</dbReference>
<dbReference type="Proteomes" id="UP000483802">
    <property type="component" value="Unassembled WGS sequence"/>
</dbReference>
<keyword evidence="1" id="KW-0805">Transcription regulation</keyword>
<dbReference type="EMBL" id="WPNZ01000024">
    <property type="protein sequence ID" value="MVO89461.1"/>
    <property type="molecule type" value="Genomic_DNA"/>
</dbReference>
<dbReference type="AlphaFoldDB" id="A0A6L6X6U8"/>
<proteinExistence type="predicted"/>
<dbReference type="Gene3D" id="1.10.10.10">
    <property type="entry name" value="Winged helix-like DNA-binding domain superfamily/Winged helix DNA-binding domain"/>
    <property type="match status" value="1"/>
</dbReference>